<dbReference type="PROSITE" id="PS51181">
    <property type="entry name" value="PPASE_TENSIN"/>
    <property type="match status" value="1"/>
</dbReference>
<dbReference type="GO" id="GO:0016314">
    <property type="term" value="F:phosphatidylinositol-3,4,5-trisphosphate 3-phosphatase activity"/>
    <property type="evidence" value="ECO:0007669"/>
    <property type="project" value="UniProtKB-EC"/>
</dbReference>
<comment type="catalytic activity">
    <reaction evidence="13">
        <text>1,2-dioctanoyl-sn-glycero-3-phospho-(1D-myo-inositol-3,4,5-trisphosphate) + H2O = 1,2-dioctanoyl-sn-glycero-3-phospho-(1D-myo-inositol-4,5-bisphosphate) + phosphate</text>
        <dbReference type="Rhea" id="RHEA:43552"/>
        <dbReference type="ChEBI" id="CHEBI:15377"/>
        <dbReference type="ChEBI" id="CHEBI:43474"/>
        <dbReference type="ChEBI" id="CHEBI:83416"/>
        <dbReference type="ChEBI" id="CHEBI:83419"/>
    </reaction>
    <physiologicalReaction direction="left-to-right" evidence="13">
        <dbReference type="Rhea" id="RHEA:43553"/>
    </physiologicalReaction>
</comment>
<dbReference type="EC" id="3.1.3.67" evidence="4"/>
<evidence type="ECO:0000256" key="1">
    <source>
        <dbReference type="ARBA" id="ARBA00004487"/>
    </source>
</evidence>
<protein>
    <recommendedName>
        <fullName evidence="14">Phosphatidylinositol 3,4,5-trisphosphate 3-phosphatase and dual-specificity protein phosphatase PTEN</fullName>
        <ecNumber evidence="6">3.1.3.16</ecNumber>
        <ecNumber evidence="5">3.1.3.48</ecNumber>
        <ecNumber evidence="4">3.1.3.67</ecNumber>
    </recommendedName>
    <alternativeName>
        <fullName evidence="18">Inositol polyphosphate 3-phosphatase</fullName>
    </alternativeName>
</protein>
<dbReference type="GO" id="GO:0005829">
    <property type="term" value="C:cytosol"/>
    <property type="evidence" value="ECO:0007669"/>
    <property type="project" value="TreeGrafter"/>
</dbReference>
<evidence type="ECO:0000313" key="26">
    <source>
        <dbReference type="EnsemblMetazoa" id="XP_038061341.1"/>
    </source>
</evidence>
<dbReference type="SMART" id="SM00404">
    <property type="entry name" value="PTPc_motif"/>
    <property type="match status" value="1"/>
</dbReference>
<dbReference type="GO" id="GO:0043491">
    <property type="term" value="P:phosphatidylinositol 3-kinase/protein kinase B signal transduction"/>
    <property type="evidence" value="ECO:0007669"/>
    <property type="project" value="TreeGrafter"/>
</dbReference>
<feature type="domain" description="Tyrosine specific protein phosphatases" evidence="23">
    <location>
        <begin position="102"/>
        <end position="159"/>
    </location>
</feature>
<organism evidence="26 27">
    <name type="scientific">Patiria miniata</name>
    <name type="common">Bat star</name>
    <name type="synonym">Asterina miniata</name>
    <dbReference type="NCBI Taxonomy" id="46514"/>
    <lineage>
        <taxon>Eukaryota</taxon>
        <taxon>Metazoa</taxon>
        <taxon>Echinodermata</taxon>
        <taxon>Eleutherozoa</taxon>
        <taxon>Asterozoa</taxon>
        <taxon>Asteroidea</taxon>
        <taxon>Valvatacea</taxon>
        <taxon>Valvatida</taxon>
        <taxon>Asterinidae</taxon>
        <taxon>Patiria</taxon>
    </lineage>
</organism>
<dbReference type="InterPro" id="IPR035892">
    <property type="entry name" value="C2_domain_sf"/>
</dbReference>
<dbReference type="GO" id="GO:0004722">
    <property type="term" value="F:protein serine/threonine phosphatase activity"/>
    <property type="evidence" value="ECO:0007669"/>
    <property type="project" value="UniProtKB-EC"/>
</dbReference>
<feature type="domain" description="Phosphatase tensin-type" evidence="24">
    <location>
        <begin position="14"/>
        <end position="185"/>
    </location>
</feature>
<comment type="catalytic activity">
    <reaction evidence="15">
        <text>1D-myo-inositol 1,3,4,5-tetrakisphosphate + H2O = 1D-myo-inositol 1,4,5-trisphosphate + phosphate</text>
        <dbReference type="Rhea" id="RHEA:77155"/>
        <dbReference type="ChEBI" id="CHEBI:15377"/>
        <dbReference type="ChEBI" id="CHEBI:43474"/>
        <dbReference type="ChEBI" id="CHEBI:57895"/>
        <dbReference type="ChEBI" id="CHEBI:203600"/>
    </reaction>
    <physiologicalReaction direction="left-to-right" evidence="15">
        <dbReference type="Rhea" id="RHEA:77156"/>
    </physiologicalReaction>
</comment>
<dbReference type="InterPro" id="IPR051281">
    <property type="entry name" value="Dual-spec_lipid-protein_phosph"/>
</dbReference>
<dbReference type="PANTHER" id="PTHR12305">
    <property type="entry name" value="PHOSPHATASE WITH HOMOLOGY TO TENSIN"/>
    <property type="match status" value="1"/>
</dbReference>
<evidence type="ECO:0000256" key="3">
    <source>
        <dbReference type="ARBA" id="ARBA00007881"/>
    </source>
</evidence>
<evidence type="ECO:0000256" key="6">
    <source>
        <dbReference type="ARBA" id="ARBA00013081"/>
    </source>
</evidence>
<dbReference type="InterPro" id="IPR003595">
    <property type="entry name" value="Tyr_Pase_cat"/>
</dbReference>
<dbReference type="SMART" id="SM01326">
    <property type="entry name" value="PTEN_C2"/>
    <property type="match status" value="1"/>
</dbReference>
<dbReference type="EC" id="3.1.3.16" evidence="6"/>
<sequence>MAAKLRELVSKNKTRYTDGNFDLDLTYICNNVIAMGFPAQSLESVYRNDMESVVKFLDQKHPHHYKVYNLCSERNYDTSKFYNRVAHYPFDDHNPPKIELIKPFCNDVERWLMEDKDNVAVIHCKAGKGRTGVMICALLLHQGKCKTAEEAMEKYGEKRTRDGKGVTIPSQRRYVQYYGEIIRSKLNYEMVPLLLQRVQLETVPMISNGSCTPYFVVYQQKVKVHTSEVVKGIKRGERIIEFDIPTTVPVCGDVKVEFFHKTSMLDKKSLFHFWFNTFFVVHPVTELGRPGSGTCNTETVPLANGSEELVMGLNKDALDKANKDKTNKLYSPNLKIRLYFTRGNEGDMDKRSPNHEDNLSPCGSSNDLLEMESSESEEEPCEDWPCEDGTITLV</sequence>
<keyword evidence="27" id="KW-1185">Reference proteome</keyword>
<dbReference type="GO" id="GO:0005634">
    <property type="term" value="C:nucleus"/>
    <property type="evidence" value="ECO:0007669"/>
    <property type="project" value="TreeGrafter"/>
</dbReference>
<dbReference type="OMA" id="YYGEIIR"/>
<evidence type="ECO:0000256" key="12">
    <source>
        <dbReference type="ARBA" id="ARBA00034256"/>
    </source>
</evidence>
<dbReference type="InterPro" id="IPR029023">
    <property type="entry name" value="Tensin_phosphatase"/>
</dbReference>
<evidence type="ECO:0000256" key="15">
    <source>
        <dbReference type="ARBA" id="ARBA00043734"/>
    </source>
</evidence>
<evidence type="ECO:0000256" key="14">
    <source>
        <dbReference type="ARBA" id="ARBA00034338"/>
    </source>
</evidence>
<evidence type="ECO:0000259" key="25">
    <source>
        <dbReference type="PROSITE" id="PS51182"/>
    </source>
</evidence>
<feature type="compositionally biased region" description="Acidic residues" evidence="22">
    <location>
        <begin position="369"/>
        <end position="386"/>
    </location>
</feature>
<evidence type="ECO:0000256" key="19">
    <source>
        <dbReference type="ARBA" id="ARBA00047986"/>
    </source>
</evidence>
<dbReference type="FunFam" id="3.90.190.10:FF:000029">
    <property type="entry name" value="Phosphatidylinositol 3,4,5-trisphosphate 3-phosphatase and dual-specificity protein phosphatase PTEN"/>
    <property type="match status" value="1"/>
</dbReference>
<evidence type="ECO:0000256" key="18">
    <source>
        <dbReference type="ARBA" id="ARBA00044309"/>
    </source>
</evidence>
<dbReference type="OrthoDB" id="16692at2759"/>
<dbReference type="GO" id="GO:0046856">
    <property type="term" value="P:phosphatidylinositol dephosphorylation"/>
    <property type="evidence" value="ECO:0007669"/>
    <property type="project" value="TreeGrafter"/>
</dbReference>
<dbReference type="RefSeq" id="XP_038061341.1">
    <property type="nucleotide sequence ID" value="XM_038205413.1"/>
</dbReference>
<evidence type="ECO:0000256" key="7">
    <source>
        <dbReference type="ARBA" id="ARBA00022490"/>
    </source>
</evidence>
<dbReference type="InterPro" id="IPR014020">
    <property type="entry name" value="Tensin_C2-dom"/>
</dbReference>
<evidence type="ECO:0000256" key="5">
    <source>
        <dbReference type="ARBA" id="ARBA00013064"/>
    </source>
</evidence>
<dbReference type="GeneID" id="119732047"/>
<dbReference type="SMART" id="SM01301">
    <property type="entry name" value="PTPlike_phytase"/>
    <property type="match status" value="1"/>
</dbReference>
<dbReference type="InterPro" id="IPR016130">
    <property type="entry name" value="Tyr_Pase_AS"/>
</dbReference>
<comment type="catalytic activity">
    <reaction evidence="20">
        <text>O-phospho-L-threonyl-[protein] + H2O = L-threonyl-[protein] + phosphate</text>
        <dbReference type="Rhea" id="RHEA:47004"/>
        <dbReference type="Rhea" id="RHEA-COMP:11060"/>
        <dbReference type="Rhea" id="RHEA-COMP:11605"/>
        <dbReference type="ChEBI" id="CHEBI:15377"/>
        <dbReference type="ChEBI" id="CHEBI:30013"/>
        <dbReference type="ChEBI" id="CHEBI:43474"/>
        <dbReference type="ChEBI" id="CHEBI:61977"/>
        <dbReference type="EC" id="3.1.3.16"/>
    </reaction>
    <physiologicalReaction direction="left-to-right" evidence="20">
        <dbReference type="Rhea" id="RHEA:47005"/>
    </physiologicalReaction>
</comment>
<dbReference type="EnsemblMetazoa" id="XM_038205413.1">
    <property type="protein sequence ID" value="XP_038061341.1"/>
    <property type="gene ID" value="LOC119732047"/>
</dbReference>
<evidence type="ECO:0000256" key="11">
    <source>
        <dbReference type="ARBA" id="ARBA00023273"/>
    </source>
</evidence>
<dbReference type="SUPFAM" id="SSF52799">
    <property type="entry name" value="(Phosphotyrosine protein) phosphatases II"/>
    <property type="match status" value="1"/>
</dbReference>
<proteinExistence type="inferred from homology"/>
<dbReference type="Pfam" id="PF22785">
    <property type="entry name" value="Tc-R-P"/>
    <property type="match status" value="1"/>
</dbReference>
<evidence type="ECO:0000256" key="9">
    <source>
        <dbReference type="ARBA" id="ARBA00022912"/>
    </source>
</evidence>
<dbReference type="GO" id="GO:0048870">
    <property type="term" value="P:cell motility"/>
    <property type="evidence" value="ECO:0007669"/>
    <property type="project" value="TreeGrafter"/>
</dbReference>
<evidence type="ECO:0000256" key="16">
    <source>
        <dbReference type="ARBA" id="ARBA00043760"/>
    </source>
</evidence>
<evidence type="ECO:0000256" key="13">
    <source>
        <dbReference type="ARBA" id="ARBA00034268"/>
    </source>
</evidence>
<dbReference type="Gene3D" id="3.90.190.10">
    <property type="entry name" value="Protein tyrosine phosphatase superfamily"/>
    <property type="match status" value="1"/>
</dbReference>
<evidence type="ECO:0000313" key="27">
    <source>
        <dbReference type="Proteomes" id="UP000887568"/>
    </source>
</evidence>
<dbReference type="SUPFAM" id="SSF49562">
    <property type="entry name" value="C2 domain (Calcium/lipid-binding domain, CaLB)"/>
    <property type="match status" value="1"/>
</dbReference>
<keyword evidence="7" id="KW-0963">Cytoplasm</keyword>
<evidence type="ECO:0000256" key="17">
    <source>
        <dbReference type="ARBA" id="ARBA00043762"/>
    </source>
</evidence>
<dbReference type="GO" id="GO:0050793">
    <property type="term" value="P:regulation of developmental process"/>
    <property type="evidence" value="ECO:0007669"/>
    <property type="project" value="UniProtKB-ARBA"/>
</dbReference>
<dbReference type="PROSITE" id="PS50056">
    <property type="entry name" value="TYR_PHOSPHATASE_2"/>
    <property type="match status" value="1"/>
</dbReference>
<dbReference type="GO" id="GO:0043005">
    <property type="term" value="C:neuron projection"/>
    <property type="evidence" value="ECO:0007669"/>
    <property type="project" value="UniProtKB-SubCell"/>
</dbReference>
<evidence type="ECO:0000256" key="21">
    <source>
        <dbReference type="ARBA" id="ARBA00051341"/>
    </source>
</evidence>
<dbReference type="CDD" id="cd14509">
    <property type="entry name" value="PTP_PTEN"/>
    <property type="match status" value="1"/>
</dbReference>
<dbReference type="AlphaFoldDB" id="A0A914ACZ7"/>
<keyword evidence="11" id="KW-0966">Cell projection</keyword>
<keyword evidence="10" id="KW-0443">Lipid metabolism</keyword>
<dbReference type="InterPro" id="IPR045101">
    <property type="entry name" value="PTP_PTEN"/>
</dbReference>
<dbReference type="PROSITE" id="PS00383">
    <property type="entry name" value="TYR_PHOSPHATASE_1"/>
    <property type="match status" value="1"/>
</dbReference>
<dbReference type="GO" id="GO:0005886">
    <property type="term" value="C:plasma membrane"/>
    <property type="evidence" value="ECO:0007669"/>
    <property type="project" value="TreeGrafter"/>
</dbReference>
<comment type="catalytic activity">
    <reaction evidence="19">
        <text>O-phospho-L-seryl-[protein] + H2O = L-seryl-[protein] + phosphate</text>
        <dbReference type="Rhea" id="RHEA:20629"/>
        <dbReference type="Rhea" id="RHEA-COMP:9863"/>
        <dbReference type="Rhea" id="RHEA-COMP:11604"/>
        <dbReference type="ChEBI" id="CHEBI:15377"/>
        <dbReference type="ChEBI" id="CHEBI:29999"/>
        <dbReference type="ChEBI" id="CHEBI:43474"/>
        <dbReference type="ChEBI" id="CHEBI:83421"/>
        <dbReference type="EC" id="3.1.3.16"/>
    </reaction>
    <physiologicalReaction direction="left-to-right" evidence="19">
        <dbReference type="Rhea" id="RHEA:20630"/>
    </physiologicalReaction>
</comment>
<feature type="compositionally biased region" description="Basic and acidic residues" evidence="22">
    <location>
        <begin position="345"/>
        <end position="358"/>
    </location>
</feature>
<dbReference type="Gene3D" id="2.60.40.1110">
    <property type="match status" value="1"/>
</dbReference>
<dbReference type="PROSITE" id="PS51182">
    <property type="entry name" value="C2_TENSIN"/>
    <property type="match status" value="1"/>
</dbReference>
<evidence type="ECO:0000256" key="10">
    <source>
        <dbReference type="ARBA" id="ARBA00023098"/>
    </source>
</evidence>
<keyword evidence="9" id="KW-0904">Protein phosphatase</keyword>
<comment type="subcellular location">
    <subcellularLocation>
        <location evidence="1">Cell projection</location>
        <location evidence="1">Neuron projection</location>
    </subcellularLocation>
    <subcellularLocation>
        <location evidence="2">Cytoplasm</location>
    </subcellularLocation>
</comment>
<dbReference type="InterPro" id="IPR000387">
    <property type="entry name" value="Tyr_Pase_dom"/>
</dbReference>
<dbReference type="EC" id="3.1.3.48" evidence="5"/>
<evidence type="ECO:0000259" key="24">
    <source>
        <dbReference type="PROSITE" id="PS51181"/>
    </source>
</evidence>
<reference evidence="26" key="1">
    <citation type="submission" date="2022-11" db="UniProtKB">
        <authorList>
            <consortium name="EnsemblMetazoa"/>
        </authorList>
    </citation>
    <scope>IDENTIFICATION</scope>
</reference>
<evidence type="ECO:0000256" key="20">
    <source>
        <dbReference type="ARBA" id="ARBA00048832"/>
    </source>
</evidence>
<name>A0A914ACZ7_PATMI</name>
<comment type="catalytic activity">
    <reaction evidence="12">
        <text>1,2-dihexadecanoyl-sn-glycero-3-phospho-(1D-myo-inositol-3,4,5-trisphosphate) + H2O = 1,2-dihexadecanoyl-sn-glycero-3-phospho-(1D-myo-inositol-4,5-bisphosphate) + phosphate</text>
        <dbReference type="Rhea" id="RHEA:43560"/>
        <dbReference type="ChEBI" id="CHEBI:15377"/>
        <dbReference type="ChEBI" id="CHEBI:43474"/>
        <dbReference type="ChEBI" id="CHEBI:83420"/>
        <dbReference type="ChEBI" id="CHEBI:83423"/>
    </reaction>
    <physiologicalReaction direction="left-to-right" evidence="12">
        <dbReference type="Rhea" id="RHEA:43561"/>
    </physiologicalReaction>
</comment>
<comment type="catalytic activity">
    <reaction evidence="17">
        <text>1D-myo-inositol 1,3,4,5,6-pentakisphosphate + H2O = 1D-myo-inositol 1,4,5,6-tetrakisphosphate + phosphate</text>
        <dbReference type="Rhea" id="RHEA:77143"/>
        <dbReference type="ChEBI" id="CHEBI:15377"/>
        <dbReference type="ChEBI" id="CHEBI:43474"/>
        <dbReference type="ChEBI" id="CHEBI:57627"/>
        <dbReference type="ChEBI" id="CHEBI:57733"/>
    </reaction>
    <physiologicalReaction direction="left-to-right" evidence="17">
        <dbReference type="Rhea" id="RHEA:77144"/>
    </physiologicalReaction>
</comment>
<keyword evidence="8" id="KW-0378">Hydrolase</keyword>
<feature type="region of interest" description="Disordered" evidence="22">
    <location>
        <begin position="345"/>
        <end position="394"/>
    </location>
</feature>
<evidence type="ECO:0000256" key="4">
    <source>
        <dbReference type="ARBA" id="ARBA00013015"/>
    </source>
</evidence>
<comment type="catalytic activity">
    <reaction evidence="21">
        <text>O-phospho-L-tyrosyl-[protein] + H2O = L-tyrosyl-[protein] + phosphate</text>
        <dbReference type="Rhea" id="RHEA:10684"/>
        <dbReference type="Rhea" id="RHEA-COMP:10136"/>
        <dbReference type="Rhea" id="RHEA-COMP:20101"/>
        <dbReference type="ChEBI" id="CHEBI:15377"/>
        <dbReference type="ChEBI" id="CHEBI:43474"/>
        <dbReference type="ChEBI" id="CHEBI:46858"/>
        <dbReference type="ChEBI" id="CHEBI:61978"/>
        <dbReference type="EC" id="3.1.3.48"/>
    </reaction>
    <physiologicalReaction direction="left-to-right" evidence="21">
        <dbReference type="Rhea" id="RHEA:10685"/>
    </physiologicalReaction>
</comment>
<dbReference type="GO" id="GO:0008285">
    <property type="term" value="P:negative regulation of cell population proliferation"/>
    <property type="evidence" value="ECO:0007669"/>
    <property type="project" value="TreeGrafter"/>
</dbReference>
<dbReference type="PANTHER" id="PTHR12305:SF81">
    <property type="entry name" value="PHOSPHATIDYLINOSITOL 3,4,5-TRISPHOSPHATE 3-PHOSPHATASE AND DUAL-SPECIFICITY PROTEIN PHOSPHATASE PTEN"/>
    <property type="match status" value="1"/>
</dbReference>
<dbReference type="InterPro" id="IPR029021">
    <property type="entry name" value="Prot-tyrosine_phosphatase-like"/>
</dbReference>
<comment type="catalytic activity">
    <reaction evidence="16">
        <text>a 1,2-diacyl-sn-glycero-3-phospho-(1D-myo-inositol-3,4,5-trisphosphate) + H2O = a 1,2-diacyl-sn-glycero-3-phospho-(1D-myo-inositol-4,5-bisphosphate) + phosphate</text>
        <dbReference type="Rhea" id="RHEA:25017"/>
        <dbReference type="ChEBI" id="CHEBI:15377"/>
        <dbReference type="ChEBI" id="CHEBI:43474"/>
        <dbReference type="ChEBI" id="CHEBI:57836"/>
        <dbReference type="ChEBI" id="CHEBI:58456"/>
        <dbReference type="EC" id="3.1.3.67"/>
    </reaction>
    <physiologicalReaction direction="left-to-right" evidence="16">
        <dbReference type="Rhea" id="RHEA:25018"/>
    </physiologicalReaction>
</comment>
<evidence type="ECO:0000256" key="2">
    <source>
        <dbReference type="ARBA" id="ARBA00004496"/>
    </source>
</evidence>
<dbReference type="GO" id="GO:0004725">
    <property type="term" value="F:protein tyrosine phosphatase activity"/>
    <property type="evidence" value="ECO:0007669"/>
    <property type="project" value="UniProtKB-EC"/>
</dbReference>
<evidence type="ECO:0000256" key="22">
    <source>
        <dbReference type="SAM" id="MobiDB-lite"/>
    </source>
</evidence>
<accession>A0A914ACZ7</accession>
<dbReference type="GO" id="GO:0051896">
    <property type="term" value="P:regulation of phosphatidylinositol 3-kinase/protein kinase B signal transduction"/>
    <property type="evidence" value="ECO:0007669"/>
    <property type="project" value="TreeGrafter"/>
</dbReference>
<dbReference type="Pfam" id="PF10409">
    <property type="entry name" value="PTEN_C2"/>
    <property type="match status" value="1"/>
</dbReference>
<evidence type="ECO:0000256" key="8">
    <source>
        <dbReference type="ARBA" id="ARBA00022801"/>
    </source>
</evidence>
<evidence type="ECO:0000259" key="23">
    <source>
        <dbReference type="PROSITE" id="PS50056"/>
    </source>
</evidence>
<feature type="domain" description="C2 tensin-type" evidence="25">
    <location>
        <begin position="190"/>
        <end position="343"/>
    </location>
</feature>
<dbReference type="Proteomes" id="UP000887568">
    <property type="component" value="Unplaced"/>
</dbReference>
<comment type="similarity">
    <text evidence="3">Belongs to the PTEN phosphatase protein family.</text>
</comment>